<organism evidence="2 3">
    <name type="scientific">Zizania palustris</name>
    <name type="common">Northern wild rice</name>
    <dbReference type="NCBI Taxonomy" id="103762"/>
    <lineage>
        <taxon>Eukaryota</taxon>
        <taxon>Viridiplantae</taxon>
        <taxon>Streptophyta</taxon>
        <taxon>Embryophyta</taxon>
        <taxon>Tracheophyta</taxon>
        <taxon>Spermatophyta</taxon>
        <taxon>Magnoliopsida</taxon>
        <taxon>Liliopsida</taxon>
        <taxon>Poales</taxon>
        <taxon>Poaceae</taxon>
        <taxon>BOP clade</taxon>
        <taxon>Oryzoideae</taxon>
        <taxon>Oryzeae</taxon>
        <taxon>Zizaniinae</taxon>
        <taxon>Zizania</taxon>
    </lineage>
</organism>
<name>A0A8J5WKT6_ZIZPA</name>
<sequence>MLRACRAEGQSDNGMAQCGCDRGAMTRGGGAMEGQHDAVVERRRRDDGPDMRRGGGGATRQGQRGDELRLAWRGDEGTTPVA</sequence>
<dbReference type="Proteomes" id="UP000729402">
    <property type="component" value="Unassembled WGS sequence"/>
</dbReference>
<dbReference type="EMBL" id="JAAALK010000081">
    <property type="protein sequence ID" value="KAG8090843.1"/>
    <property type="molecule type" value="Genomic_DNA"/>
</dbReference>
<feature type="compositionally biased region" description="Basic and acidic residues" evidence="1">
    <location>
        <begin position="34"/>
        <end position="53"/>
    </location>
</feature>
<accession>A0A8J5WKT6</accession>
<evidence type="ECO:0000313" key="3">
    <source>
        <dbReference type="Proteomes" id="UP000729402"/>
    </source>
</evidence>
<dbReference type="AlphaFoldDB" id="A0A8J5WKT6"/>
<keyword evidence="3" id="KW-1185">Reference proteome</keyword>
<evidence type="ECO:0000256" key="1">
    <source>
        <dbReference type="SAM" id="MobiDB-lite"/>
    </source>
</evidence>
<reference evidence="2" key="2">
    <citation type="submission" date="2021-02" db="EMBL/GenBank/DDBJ databases">
        <authorList>
            <person name="Kimball J.A."/>
            <person name="Haas M.W."/>
            <person name="Macchietto M."/>
            <person name="Kono T."/>
            <person name="Duquette J."/>
            <person name="Shao M."/>
        </authorList>
    </citation>
    <scope>NUCLEOTIDE SEQUENCE</scope>
    <source>
        <tissue evidence="2">Fresh leaf tissue</tissue>
    </source>
</reference>
<feature type="compositionally biased region" description="Basic and acidic residues" evidence="1">
    <location>
        <begin position="63"/>
        <end position="76"/>
    </location>
</feature>
<reference evidence="2" key="1">
    <citation type="journal article" date="2021" name="bioRxiv">
        <title>Whole Genome Assembly and Annotation of Northern Wild Rice, Zizania palustris L., Supports a Whole Genome Duplication in the Zizania Genus.</title>
        <authorList>
            <person name="Haas M."/>
            <person name="Kono T."/>
            <person name="Macchietto M."/>
            <person name="Millas R."/>
            <person name="McGilp L."/>
            <person name="Shao M."/>
            <person name="Duquette J."/>
            <person name="Hirsch C.N."/>
            <person name="Kimball J."/>
        </authorList>
    </citation>
    <scope>NUCLEOTIDE SEQUENCE</scope>
    <source>
        <tissue evidence="2">Fresh leaf tissue</tissue>
    </source>
</reference>
<comment type="caution">
    <text evidence="2">The sequence shown here is derived from an EMBL/GenBank/DDBJ whole genome shotgun (WGS) entry which is preliminary data.</text>
</comment>
<gene>
    <name evidence="2" type="ORF">GUJ93_ZPchr0011g28380</name>
</gene>
<evidence type="ECO:0000313" key="2">
    <source>
        <dbReference type="EMBL" id="KAG8090843.1"/>
    </source>
</evidence>
<proteinExistence type="predicted"/>
<feature type="region of interest" description="Disordered" evidence="1">
    <location>
        <begin position="26"/>
        <end position="82"/>
    </location>
</feature>
<protein>
    <submittedName>
        <fullName evidence="2">Uncharacterized protein</fullName>
    </submittedName>
</protein>